<comment type="subcellular location">
    <subcellularLocation>
        <location evidence="1">Endomembrane system</location>
        <topology evidence="1">Multi-pass membrane protein</topology>
    </subcellularLocation>
</comment>
<sequence>MGVAAMTITNLCHIGYRTHAGNRRTKRDVSGVGLGGAGNRTERRHVISQETSGTSPGARTRRGGGMRKSNRAAAGAAAMKLVYESTQPGKPSLAARVKALPRMLKARMRGQYRELSTSKIVLLLAALAYIISPIDLVPELFIPLFGAADDVGVAVWLTAMLLGETERFLHWEQIGTDYIEGEVLS</sequence>
<feature type="transmembrane region" description="Helical" evidence="6">
    <location>
        <begin position="115"/>
        <end position="134"/>
    </location>
</feature>
<dbReference type="HOGENOM" id="CLU_1460639_0_0_11"/>
<evidence type="ECO:0000256" key="2">
    <source>
        <dbReference type="ARBA" id="ARBA00022692"/>
    </source>
</evidence>
<dbReference type="InterPro" id="IPR010652">
    <property type="entry name" value="DUF1232"/>
</dbReference>
<name>Q47L87_THEFY</name>
<organism evidence="8">
    <name type="scientific">Thermobifida fusca (strain YX)</name>
    <dbReference type="NCBI Taxonomy" id="269800"/>
    <lineage>
        <taxon>Bacteria</taxon>
        <taxon>Bacillati</taxon>
        <taxon>Actinomycetota</taxon>
        <taxon>Actinomycetes</taxon>
        <taxon>Streptosporangiales</taxon>
        <taxon>Nocardiopsidaceae</taxon>
        <taxon>Thermobifida</taxon>
    </lineage>
</organism>
<dbReference type="STRING" id="269800.Tfu_2752"/>
<evidence type="ECO:0000256" key="5">
    <source>
        <dbReference type="SAM" id="MobiDB-lite"/>
    </source>
</evidence>
<feature type="compositionally biased region" description="Basic residues" evidence="5">
    <location>
        <begin position="59"/>
        <end position="69"/>
    </location>
</feature>
<evidence type="ECO:0000256" key="1">
    <source>
        <dbReference type="ARBA" id="ARBA00004127"/>
    </source>
</evidence>
<evidence type="ECO:0000256" key="6">
    <source>
        <dbReference type="SAM" id="Phobius"/>
    </source>
</evidence>
<evidence type="ECO:0000313" key="8">
    <source>
        <dbReference type="EMBL" id="AAZ56785.1"/>
    </source>
</evidence>
<accession>Q47L87</accession>
<reference evidence="8" key="1">
    <citation type="submission" date="2005-07" db="EMBL/GenBank/DDBJ databases">
        <title>Complete sequence of Thermobifida fusca YX.</title>
        <authorList>
            <consortium name="US DOE Joint Genome Institute"/>
            <person name="Copeland A."/>
            <person name="Lucas S."/>
            <person name="Lapidus A."/>
            <person name="Barry K."/>
            <person name="Detter J.C."/>
            <person name="Glavina T."/>
            <person name="Hammon N."/>
            <person name="Israni S."/>
            <person name="Pitluck S."/>
            <person name="Di Bartolo G."/>
            <person name="Chain P."/>
            <person name="Schmutz J."/>
            <person name="Larimer F."/>
            <person name="Land M."/>
            <person name="Lykidis A."/>
            <person name="Richardson P."/>
        </authorList>
    </citation>
    <scope>NUCLEOTIDE SEQUENCE</scope>
    <source>
        <strain evidence="8">YX</strain>
    </source>
</reference>
<dbReference type="GO" id="GO:0012505">
    <property type="term" value="C:endomembrane system"/>
    <property type="evidence" value="ECO:0007669"/>
    <property type="project" value="UniProtKB-SubCell"/>
</dbReference>
<protein>
    <recommendedName>
        <fullName evidence="7">DUF1232 domain-containing protein</fullName>
    </recommendedName>
</protein>
<feature type="domain" description="DUF1232" evidence="7">
    <location>
        <begin position="120"/>
        <end position="156"/>
    </location>
</feature>
<evidence type="ECO:0000259" key="7">
    <source>
        <dbReference type="Pfam" id="PF06803"/>
    </source>
</evidence>
<proteinExistence type="predicted"/>
<dbReference type="Pfam" id="PF06803">
    <property type="entry name" value="DUF1232"/>
    <property type="match status" value="1"/>
</dbReference>
<keyword evidence="4 6" id="KW-0472">Membrane</keyword>
<dbReference type="KEGG" id="tfu:Tfu_2752"/>
<evidence type="ECO:0000256" key="4">
    <source>
        <dbReference type="ARBA" id="ARBA00023136"/>
    </source>
</evidence>
<feature type="compositionally biased region" description="Polar residues" evidence="5">
    <location>
        <begin position="48"/>
        <end position="57"/>
    </location>
</feature>
<feature type="region of interest" description="Disordered" evidence="5">
    <location>
        <begin position="46"/>
        <end position="69"/>
    </location>
</feature>
<gene>
    <name evidence="8" type="ordered locus">Tfu_2752</name>
</gene>
<dbReference type="AlphaFoldDB" id="Q47L87"/>
<keyword evidence="2 6" id="KW-0812">Transmembrane</keyword>
<dbReference type="eggNOG" id="COG3339">
    <property type="taxonomic scope" value="Bacteria"/>
</dbReference>
<evidence type="ECO:0000256" key="3">
    <source>
        <dbReference type="ARBA" id="ARBA00022989"/>
    </source>
</evidence>
<keyword evidence="3 6" id="KW-1133">Transmembrane helix</keyword>
<dbReference type="EMBL" id="CP000088">
    <property type="protein sequence ID" value="AAZ56785.1"/>
    <property type="molecule type" value="Genomic_DNA"/>
</dbReference>